<evidence type="ECO:0000313" key="3">
    <source>
        <dbReference type="EMBL" id="RRQ88616.1"/>
    </source>
</evidence>
<feature type="domain" description="Right handed beta helix" evidence="2">
    <location>
        <begin position="203"/>
        <end position="351"/>
    </location>
</feature>
<accession>A0A426SD58</accession>
<dbReference type="EMBL" id="PDES01000002">
    <property type="protein sequence ID" value="RRQ88616.1"/>
    <property type="molecule type" value="Genomic_DNA"/>
</dbReference>
<keyword evidence="1" id="KW-0732">Signal</keyword>
<dbReference type="Proteomes" id="UP000276379">
    <property type="component" value="Unassembled WGS sequence"/>
</dbReference>
<dbReference type="Gene3D" id="2.160.20.10">
    <property type="entry name" value="Single-stranded right-handed beta-helix, Pectin lyase-like"/>
    <property type="match status" value="1"/>
</dbReference>
<evidence type="ECO:0000313" key="4">
    <source>
        <dbReference type="Proteomes" id="UP000276379"/>
    </source>
</evidence>
<reference evidence="3 4" key="1">
    <citation type="submission" date="2017-10" db="EMBL/GenBank/DDBJ databases">
        <title>Draft genome of actinobacteria isolated from guarana (Paullinia cupana (Mart.) Ducke.</title>
        <authorList>
            <person name="Siqueira K.A."/>
            <person name="Liotti R.G."/>
            <person name="Mendes T.A."/>
            <person name="Soares M.A."/>
        </authorList>
    </citation>
    <scope>NUCLEOTIDE SEQUENCE [LARGE SCALE GENOMIC DNA]</scope>
    <source>
        <strain evidence="3 4">199</strain>
    </source>
</reference>
<dbReference type="InterPro" id="IPR012334">
    <property type="entry name" value="Pectin_lyas_fold"/>
</dbReference>
<gene>
    <name evidence="3" type="ORF">CQW44_05565</name>
</gene>
<feature type="signal peptide" evidence="1">
    <location>
        <begin position="1"/>
        <end position="33"/>
    </location>
</feature>
<dbReference type="SMART" id="SM00710">
    <property type="entry name" value="PbH1"/>
    <property type="match status" value="6"/>
</dbReference>
<dbReference type="Pfam" id="PF13229">
    <property type="entry name" value="Beta_helix"/>
    <property type="match status" value="1"/>
</dbReference>
<dbReference type="SUPFAM" id="SSF51126">
    <property type="entry name" value="Pectin lyase-like"/>
    <property type="match status" value="1"/>
</dbReference>
<evidence type="ECO:0000256" key="1">
    <source>
        <dbReference type="SAM" id="SignalP"/>
    </source>
</evidence>
<dbReference type="InterPro" id="IPR011050">
    <property type="entry name" value="Pectin_lyase_fold/virulence"/>
</dbReference>
<organism evidence="3 4">
    <name type="scientific">Streptomyces griseofuscus</name>
    <dbReference type="NCBI Taxonomy" id="146922"/>
    <lineage>
        <taxon>Bacteria</taxon>
        <taxon>Bacillati</taxon>
        <taxon>Actinomycetota</taxon>
        <taxon>Actinomycetes</taxon>
        <taxon>Kitasatosporales</taxon>
        <taxon>Streptomycetaceae</taxon>
        <taxon>Streptomyces</taxon>
    </lineage>
</organism>
<evidence type="ECO:0000259" key="2">
    <source>
        <dbReference type="Pfam" id="PF13229"/>
    </source>
</evidence>
<dbReference type="RefSeq" id="WP_125212786.1">
    <property type="nucleotide sequence ID" value="NZ_PDES01000002.1"/>
</dbReference>
<feature type="chain" id="PRO_5019080883" description="Right handed beta helix domain-containing protein" evidence="1">
    <location>
        <begin position="34"/>
        <end position="456"/>
    </location>
</feature>
<dbReference type="InterPro" id="IPR039448">
    <property type="entry name" value="Beta_helix"/>
</dbReference>
<proteinExistence type="predicted"/>
<dbReference type="AlphaFoldDB" id="A0A426SD58"/>
<keyword evidence="4" id="KW-1185">Reference proteome</keyword>
<sequence length="456" mass="47262">MRIARIPRTVVLRAAVGLALCVGPLVAAAPASAAGTRYYVDCSAGDDAAAGTSATTPWRTLAKVSGTTFHPGDSVLLRSGVTCNGVLAPQGSGTATAPITVSTYGGSARASLAGGGARATVFLHNVQGWELHNLDVSDTITPDSTARTGIYVLLSDYGTGSHYVVDNVKVHDVTGLDSTGPDAEDSGGIVLKAAGSAKPTTFNGITVSNSTVSDTDGYGIATESQWSKRDLFPSGENSYVPMTGVRITGNQLSNQGGDGIVVQNGTAPEIDHNVVDGFGLRAAAYHSGVWVWNSDNAVMEYNEVAHGASAPPMMAFDADGANSHITYQYNYSHDNGGGFLAFCTAPGQLSDGVVARYNTSVNDHDATYGGLTFPVVFNGCGVTMTDLDFYGNTVQTSVAKALIGNYGQSVVNYHDNVFVGAPGGSTIDDPVSTFDHNTYRNITQIPTGDTNPAHKR</sequence>
<protein>
    <recommendedName>
        <fullName evidence="2">Right handed beta helix domain-containing protein</fullName>
    </recommendedName>
</protein>
<dbReference type="InterPro" id="IPR006626">
    <property type="entry name" value="PbH1"/>
</dbReference>
<comment type="caution">
    <text evidence="3">The sequence shown here is derived from an EMBL/GenBank/DDBJ whole genome shotgun (WGS) entry which is preliminary data.</text>
</comment>
<name>A0A426SD58_9ACTN</name>